<dbReference type="EMBL" id="JAHIBW010000025">
    <property type="protein sequence ID" value="KAG7297983.1"/>
    <property type="molecule type" value="Genomic_DNA"/>
</dbReference>
<dbReference type="Proteomes" id="UP000823941">
    <property type="component" value="Chromosome 25"/>
</dbReference>
<sequence>MRRDHQTRGRPSQPPAPLPASQPRSSSPALNHENQTPKEDNGKKQTENLPANKFNCYKSFSLPTEDGGREAGGTNLRQISLSLKTLCVHLAPYHPRRLYILQTSLSFDIYS</sequence>
<keyword evidence="3" id="KW-1185">Reference proteome</keyword>
<proteinExistence type="predicted"/>
<feature type="compositionally biased region" description="Basic and acidic residues" evidence="1">
    <location>
        <begin position="35"/>
        <end position="46"/>
    </location>
</feature>
<accession>A0ABQ7Q277</accession>
<evidence type="ECO:0000256" key="1">
    <source>
        <dbReference type="SAM" id="MobiDB-lite"/>
    </source>
</evidence>
<feature type="region of interest" description="Disordered" evidence="1">
    <location>
        <begin position="1"/>
        <end position="55"/>
    </location>
</feature>
<comment type="caution">
    <text evidence="2">The sequence shown here is derived from an EMBL/GenBank/DDBJ whole genome shotgun (WGS) entry which is preliminary data.</text>
</comment>
<gene>
    <name evidence="2" type="ORF">JYU34_018743</name>
</gene>
<organism evidence="2 3">
    <name type="scientific">Plutella xylostella</name>
    <name type="common">Diamondback moth</name>
    <name type="synonym">Plutella maculipennis</name>
    <dbReference type="NCBI Taxonomy" id="51655"/>
    <lineage>
        <taxon>Eukaryota</taxon>
        <taxon>Metazoa</taxon>
        <taxon>Ecdysozoa</taxon>
        <taxon>Arthropoda</taxon>
        <taxon>Hexapoda</taxon>
        <taxon>Insecta</taxon>
        <taxon>Pterygota</taxon>
        <taxon>Neoptera</taxon>
        <taxon>Endopterygota</taxon>
        <taxon>Lepidoptera</taxon>
        <taxon>Glossata</taxon>
        <taxon>Ditrysia</taxon>
        <taxon>Yponomeutoidea</taxon>
        <taxon>Plutellidae</taxon>
        <taxon>Plutella</taxon>
    </lineage>
</organism>
<evidence type="ECO:0000313" key="2">
    <source>
        <dbReference type="EMBL" id="KAG7297983.1"/>
    </source>
</evidence>
<reference evidence="2 3" key="1">
    <citation type="submission" date="2021-06" db="EMBL/GenBank/DDBJ databases">
        <title>A haploid diamondback moth (Plutella xylostella L.) genome assembly resolves 31 chromosomes and identifies a diamide resistance mutation.</title>
        <authorList>
            <person name="Ward C.M."/>
            <person name="Perry K.D."/>
            <person name="Baker G."/>
            <person name="Powis K."/>
            <person name="Heckel D.G."/>
            <person name="Baxter S.W."/>
        </authorList>
    </citation>
    <scope>NUCLEOTIDE SEQUENCE [LARGE SCALE GENOMIC DNA]</scope>
    <source>
        <strain evidence="2 3">LV</strain>
        <tissue evidence="2">Single pupa</tissue>
    </source>
</reference>
<protein>
    <submittedName>
        <fullName evidence="2">Uncharacterized protein</fullName>
    </submittedName>
</protein>
<name>A0ABQ7Q277_PLUXY</name>
<evidence type="ECO:0000313" key="3">
    <source>
        <dbReference type="Proteomes" id="UP000823941"/>
    </source>
</evidence>
<feature type="compositionally biased region" description="Low complexity" evidence="1">
    <location>
        <begin position="21"/>
        <end position="30"/>
    </location>
</feature>